<sequence length="166" mass="18922">MCRTRRCGTTLTGGARLLAGAHRLRRARPRRRWQSAAAQRRRDPPSSSTGWTPPLPGRWLQLRVVHLGGAHTPAHRVLRRPEHAGPLRRSSGRSWSRRTGCLLLNMRAPPSNIAATTTRRSTRVSAPPSAPARRRRRDAGSSATRPRSRSRPGWPTRRPRRRRRRR</sequence>
<protein>
    <submittedName>
        <fullName evidence="2 3">Uncharacterized protein</fullName>
    </submittedName>
</protein>
<feature type="compositionally biased region" description="Basic residues" evidence="1">
    <location>
        <begin position="157"/>
        <end position="166"/>
    </location>
</feature>
<proteinExistence type="predicted"/>
<accession>A0A2K2DBD6</accession>
<feature type="compositionally biased region" description="Low complexity" evidence="1">
    <location>
        <begin position="114"/>
        <end position="127"/>
    </location>
</feature>
<organism evidence="2">
    <name type="scientific">Brachypodium distachyon</name>
    <name type="common">Purple false brome</name>
    <name type="synonym">Trachynia distachya</name>
    <dbReference type="NCBI Taxonomy" id="15368"/>
    <lineage>
        <taxon>Eukaryota</taxon>
        <taxon>Viridiplantae</taxon>
        <taxon>Streptophyta</taxon>
        <taxon>Embryophyta</taxon>
        <taxon>Tracheophyta</taxon>
        <taxon>Spermatophyta</taxon>
        <taxon>Magnoliopsida</taxon>
        <taxon>Liliopsida</taxon>
        <taxon>Poales</taxon>
        <taxon>Poaceae</taxon>
        <taxon>BOP clade</taxon>
        <taxon>Pooideae</taxon>
        <taxon>Stipodae</taxon>
        <taxon>Brachypodieae</taxon>
        <taxon>Brachypodium</taxon>
    </lineage>
</organism>
<evidence type="ECO:0000313" key="2">
    <source>
        <dbReference type="EMBL" id="PNT71589.1"/>
    </source>
</evidence>
<evidence type="ECO:0000313" key="4">
    <source>
        <dbReference type="Proteomes" id="UP000008810"/>
    </source>
</evidence>
<reference evidence="3" key="3">
    <citation type="submission" date="2018-08" db="UniProtKB">
        <authorList>
            <consortium name="EnsemblPlants"/>
        </authorList>
    </citation>
    <scope>IDENTIFICATION</scope>
    <source>
        <strain evidence="3">cv. Bd21</strain>
    </source>
</reference>
<reference evidence="2" key="2">
    <citation type="submission" date="2017-06" db="EMBL/GenBank/DDBJ databases">
        <title>WGS assembly of Brachypodium distachyon.</title>
        <authorList>
            <consortium name="The International Brachypodium Initiative"/>
            <person name="Lucas S."/>
            <person name="Harmon-Smith M."/>
            <person name="Lail K."/>
            <person name="Tice H."/>
            <person name="Grimwood J."/>
            <person name="Bruce D."/>
            <person name="Barry K."/>
            <person name="Shu S."/>
            <person name="Lindquist E."/>
            <person name="Wang M."/>
            <person name="Pitluck S."/>
            <person name="Vogel J.P."/>
            <person name="Garvin D.F."/>
            <person name="Mockler T.C."/>
            <person name="Schmutz J."/>
            <person name="Rokhsar D."/>
            <person name="Bevan M.W."/>
        </authorList>
    </citation>
    <scope>NUCLEOTIDE SEQUENCE</scope>
    <source>
        <strain evidence="2">Bd21</strain>
    </source>
</reference>
<gene>
    <name evidence="2" type="ORF">BRADI_2g31796v3</name>
</gene>
<feature type="region of interest" description="Disordered" evidence="1">
    <location>
        <begin position="22"/>
        <end position="55"/>
    </location>
</feature>
<evidence type="ECO:0000256" key="1">
    <source>
        <dbReference type="SAM" id="MobiDB-lite"/>
    </source>
</evidence>
<dbReference type="InParanoid" id="A0A2K2DBD6"/>
<reference evidence="2 3" key="1">
    <citation type="journal article" date="2010" name="Nature">
        <title>Genome sequencing and analysis of the model grass Brachypodium distachyon.</title>
        <authorList>
            <consortium name="International Brachypodium Initiative"/>
        </authorList>
    </citation>
    <scope>NUCLEOTIDE SEQUENCE [LARGE SCALE GENOMIC DNA]</scope>
    <source>
        <strain evidence="2 3">Bd21</strain>
    </source>
</reference>
<feature type="compositionally biased region" description="Low complexity" evidence="1">
    <location>
        <begin position="140"/>
        <end position="156"/>
    </location>
</feature>
<feature type="region of interest" description="Disordered" evidence="1">
    <location>
        <begin position="73"/>
        <end position="94"/>
    </location>
</feature>
<dbReference type="AlphaFoldDB" id="A0A2K2DBD6"/>
<name>A0A2K2DBD6_BRADI</name>
<dbReference type="Proteomes" id="UP000008810">
    <property type="component" value="Chromosome 2"/>
</dbReference>
<dbReference type="Gramene" id="PNT71589">
    <property type="protein sequence ID" value="PNT71589"/>
    <property type="gene ID" value="BRADI_2g31796v3"/>
</dbReference>
<keyword evidence="4" id="KW-1185">Reference proteome</keyword>
<feature type="region of interest" description="Disordered" evidence="1">
    <location>
        <begin position="106"/>
        <end position="166"/>
    </location>
</feature>
<evidence type="ECO:0000313" key="3">
    <source>
        <dbReference type="EnsemblPlants" id="PNT71589"/>
    </source>
</evidence>
<feature type="compositionally biased region" description="Basic residues" evidence="1">
    <location>
        <begin position="22"/>
        <end position="33"/>
    </location>
</feature>
<dbReference type="EMBL" id="CM000881">
    <property type="protein sequence ID" value="PNT71589.1"/>
    <property type="molecule type" value="Genomic_DNA"/>
</dbReference>
<dbReference type="EnsemblPlants" id="PNT71589">
    <property type="protein sequence ID" value="PNT71589"/>
    <property type="gene ID" value="BRADI_2g31796v3"/>
</dbReference>